<evidence type="ECO:0000256" key="7">
    <source>
        <dbReference type="ARBA" id="ARBA00022763"/>
    </source>
</evidence>
<dbReference type="InterPro" id="IPR005273">
    <property type="entry name" value="Ura-DNA_glyco_family4"/>
</dbReference>
<dbReference type="EMBL" id="CACVAR010000301">
    <property type="protein sequence ID" value="CAA6819416.1"/>
    <property type="molecule type" value="Genomic_DNA"/>
</dbReference>
<evidence type="ECO:0000256" key="1">
    <source>
        <dbReference type="ARBA" id="ARBA00001400"/>
    </source>
</evidence>
<evidence type="ECO:0000256" key="8">
    <source>
        <dbReference type="ARBA" id="ARBA00022801"/>
    </source>
</evidence>
<keyword evidence="6" id="KW-0479">Metal-binding</keyword>
<dbReference type="Gene3D" id="3.40.470.10">
    <property type="entry name" value="Uracil-DNA glycosylase-like domain"/>
    <property type="match status" value="1"/>
</dbReference>
<protein>
    <recommendedName>
        <fullName evidence="4">Type-4 uracil-DNA glycosylase</fullName>
        <ecNumber evidence="3">3.2.2.27</ecNumber>
    </recommendedName>
</protein>
<dbReference type="Pfam" id="PF03167">
    <property type="entry name" value="UDG"/>
    <property type="match status" value="1"/>
</dbReference>
<evidence type="ECO:0000256" key="11">
    <source>
        <dbReference type="ARBA" id="ARBA00023204"/>
    </source>
</evidence>
<proteinExistence type="inferred from homology"/>
<keyword evidence="9" id="KW-0408">Iron</keyword>
<feature type="domain" description="Uracil-DNA glycosylase-like" evidence="12">
    <location>
        <begin position="67"/>
        <end position="214"/>
    </location>
</feature>
<dbReference type="PANTHER" id="PTHR33693">
    <property type="entry name" value="TYPE-5 URACIL-DNA GLYCOSYLASE"/>
    <property type="match status" value="1"/>
</dbReference>
<evidence type="ECO:0000313" key="13">
    <source>
        <dbReference type="EMBL" id="CAA6819416.1"/>
    </source>
</evidence>
<dbReference type="GO" id="GO:0004844">
    <property type="term" value="F:uracil DNA N-glycosylase activity"/>
    <property type="evidence" value="ECO:0007669"/>
    <property type="project" value="UniProtKB-EC"/>
</dbReference>
<evidence type="ECO:0000259" key="12">
    <source>
        <dbReference type="SMART" id="SM00986"/>
    </source>
</evidence>
<gene>
    <name evidence="13" type="ORF">HELGO_WM51452</name>
</gene>
<sequence length="221" mass="25465">MKNLHNALLLKRLYQLKEFGYKYTSEEVFTQDDQELLELPNSLEALKQQASNCHLCSLSKNRKQVIFGEGNAQANLMFIGNKPLEIEDNEGKIFLGRGGEMLTAMIEKVIGMAREDVYLSNLLKCHPLANKEIHESEFHTCKAYLFKEIELVKPKIIVTLGEEAYHYLTNDTTALNEIRGTVIEKENYSIIPTYHPNFLLKNPSLKKEVFEDLKRVKKMLV</sequence>
<dbReference type="SUPFAM" id="SSF52141">
    <property type="entry name" value="Uracil-DNA glycosylase-like"/>
    <property type="match status" value="1"/>
</dbReference>
<dbReference type="NCBIfam" id="TIGR00758">
    <property type="entry name" value="UDG_fam4"/>
    <property type="match status" value="1"/>
</dbReference>
<dbReference type="SMART" id="SM00987">
    <property type="entry name" value="UreE_C"/>
    <property type="match status" value="1"/>
</dbReference>
<comment type="catalytic activity">
    <reaction evidence="1">
        <text>Hydrolyzes single-stranded DNA or mismatched double-stranded DNA and polynucleotides, releasing free uracil.</text>
        <dbReference type="EC" id="3.2.2.27"/>
    </reaction>
</comment>
<dbReference type="GO" id="GO:0046872">
    <property type="term" value="F:metal ion binding"/>
    <property type="evidence" value="ECO:0007669"/>
    <property type="project" value="UniProtKB-KW"/>
</dbReference>
<dbReference type="InterPro" id="IPR005122">
    <property type="entry name" value="Uracil-DNA_glycosylase-like"/>
</dbReference>
<keyword evidence="11" id="KW-0234">DNA repair</keyword>
<evidence type="ECO:0000256" key="9">
    <source>
        <dbReference type="ARBA" id="ARBA00023004"/>
    </source>
</evidence>
<comment type="similarity">
    <text evidence="2">Belongs to the uracil-DNA glycosylase (UDG) superfamily. Type 4 (UDGa) family.</text>
</comment>
<keyword evidence="10" id="KW-0411">Iron-sulfur</keyword>
<keyword evidence="8" id="KW-0378">Hydrolase</keyword>
<organism evidence="13">
    <name type="scientific">uncultured Sulfurovum sp</name>
    <dbReference type="NCBI Taxonomy" id="269237"/>
    <lineage>
        <taxon>Bacteria</taxon>
        <taxon>Pseudomonadati</taxon>
        <taxon>Campylobacterota</taxon>
        <taxon>Epsilonproteobacteria</taxon>
        <taxon>Campylobacterales</taxon>
        <taxon>Sulfurovaceae</taxon>
        <taxon>Sulfurovum</taxon>
        <taxon>environmental samples</taxon>
    </lineage>
</organism>
<dbReference type="GO" id="GO:0051539">
    <property type="term" value="F:4 iron, 4 sulfur cluster binding"/>
    <property type="evidence" value="ECO:0007669"/>
    <property type="project" value="UniProtKB-KW"/>
</dbReference>
<keyword evidence="7" id="KW-0227">DNA damage</keyword>
<dbReference type="InterPro" id="IPR051536">
    <property type="entry name" value="UDG_Type-4/5"/>
</dbReference>
<evidence type="ECO:0000256" key="6">
    <source>
        <dbReference type="ARBA" id="ARBA00022723"/>
    </source>
</evidence>
<dbReference type="GO" id="GO:0006281">
    <property type="term" value="P:DNA repair"/>
    <property type="evidence" value="ECO:0007669"/>
    <property type="project" value="UniProtKB-KW"/>
</dbReference>
<dbReference type="CDD" id="cd10030">
    <property type="entry name" value="UDG-F4_TTUDGA_SPO1dp_like"/>
    <property type="match status" value="1"/>
</dbReference>
<name>A0A6S6TWD1_9BACT</name>
<accession>A0A6S6TWD1</accession>
<evidence type="ECO:0000256" key="3">
    <source>
        <dbReference type="ARBA" id="ARBA00012030"/>
    </source>
</evidence>
<evidence type="ECO:0000256" key="2">
    <source>
        <dbReference type="ARBA" id="ARBA00006521"/>
    </source>
</evidence>
<evidence type="ECO:0000256" key="5">
    <source>
        <dbReference type="ARBA" id="ARBA00022485"/>
    </source>
</evidence>
<dbReference type="SMART" id="SM00986">
    <property type="entry name" value="UDG"/>
    <property type="match status" value="1"/>
</dbReference>
<reference evidence="13" key="1">
    <citation type="submission" date="2020-01" db="EMBL/GenBank/DDBJ databases">
        <authorList>
            <person name="Meier V. D."/>
            <person name="Meier V D."/>
        </authorList>
    </citation>
    <scope>NUCLEOTIDE SEQUENCE</scope>
    <source>
        <strain evidence="13">HLG_WM_MAG_03</strain>
    </source>
</reference>
<evidence type="ECO:0000256" key="4">
    <source>
        <dbReference type="ARBA" id="ARBA00019403"/>
    </source>
</evidence>
<evidence type="ECO:0000256" key="10">
    <source>
        <dbReference type="ARBA" id="ARBA00023014"/>
    </source>
</evidence>
<dbReference type="EC" id="3.2.2.27" evidence="3"/>
<keyword evidence="5" id="KW-0004">4Fe-4S</keyword>
<dbReference type="AlphaFoldDB" id="A0A6S6TWD1"/>
<dbReference type="InterPro" id="IPR036895">
    <property type="entry name" value="Uracil-DNA_glycosylase-like_sf"/>
</dbReference>
<dbReference type="PANTHER" id="PTHR33693:SF1">
    <property type="entry name" value="TYPE-4 URACIL-DNA GLYCOSYLASE"/>
    <property type="match status" value="1"/>
</dbReference>